<gene>
    <name evidence="1" type="ORF">AWRI4620_LOCUS2407</name>
</gene>
<comment type="caution">
    <text evidence="1">The sequence shown here is derived from an EMBL/GenBank/DDBJ whole genome shotgun (WGS) entry which is preliminary data.</text>
</comment>
<name>A0A9N8KAK2_9PEZI</name>
<evidence type="ECO:0000313" key="2">
    <source>
        <dbReference type="Proteomes" id="UP000745764"/>
    </source>
</evidence>
<dbReference type="EMBL" id="CAINUL010000002">
    <property type="protein sequence ID" value="CAD0108152.1"/>
    <property type="molecule type" value="Genomic_DNA"/>
</dbReference>
<sequence length="71" mass="7742">MCEFADNSAVNLLAAHYTITGSLCEYQRFLADFCYPDVTSNGIDISILDSDDHDAFIKASIQGFSSTGRPT</sequence>
<reference evidence="1" key="1">
    <citation type="submission" date="2020-06" db="EMBL/GenBank/DDBJ databases">
        <authorList>
            <person name="Onetto C."/>
        </authorList>
    </citation>
    <scope>NUCLEOTIDE SEQUENCE</scope>
</reference>
<proteinExistence type="predicted"/>
<evidence type="ECO:0000313" key="1">
    <source>
        <dbReference type="EMBL" id="CAD0108152.1"/>
    </source>
</evidence>
<dbReference type="AlphaFoldDB" id="A0A9N8KAK2"/>
<dbReference type="OrthoDB" id="3853310at2759"/>
<organism evidence="1 2">
    <name type="scientific">Aureobasidium uvarum</name>
    <dbReference type="NCBI Taxonomy" id="2773716"/>
    <lineage>
        <taxon>Eukaryota</taxon>
        <taxon>Fungi</taxon>
        <taxon>Dikarya</taxon>
        <taxon>Ascomycota</taxon>
        <taxon>Pezizomycotina</taxon>
        <taxon>Dothideomycetes</taxon>
        <taxon>Dothideomycetidae</taxon>
        <taxon>Dothideales</taxon>
        <taxon>Saccotheciaceae</taxon>
        <taxon>Aureobasidium</taxon>
    </lineage>
</organism>
<dbReference type="Proteomes" id="UP000745764">
    <property type="component" value="Unassembled WGS sequence"/>
</dbReference>
<protein>
    <submittedName>
        <fullName evidence="1">Uncharacterized protein</fullName>
    </submittedName>
</protein>
<keyword evidence="2" id="KW-1185">Reference proteome</keyword>
<accession>A0A9N8KAK2</accession>